<keyword evidence="1" id="KW-0378">Hydrolase</keyword>
<organism evidence="1">
    <name type="scientific">viral metagenome</name>
    <dbReference type="NCBI Taxonomy" id="1070528"/>
    <lineage>
        <taxon>unclassified sequences</taxon>
        <taxon>metagenomes</taxon>
        <taxon>organismal metagenomes</taxon>
    </lineage>
</organism>
<sequence>MLELEMATEQYKNYEQQIKGKIPIVGDQFIEGEPIFVVWKFPAQWKELDIIPISDTHYGNHLFSEHHFIRTVKAIKAKANTFTILNGDLCECITKNSIGNIYQQVGDPQKQRDWMIARLKPIANKILGITMGNHERRIWNESGLDICQDIAEALGVPYRREGLMIRISFGDNCEGHTGRPYIYDIYATHGFGGARTKAAKAVKVERTGHQIHADVYLMSHDHEVNVAPDNYLMPSSSAKDIGKRWQVGKFTAHRKMLVKTNAYLKWGGYSEMGGYHPADLETPIIKFKGEGKPKVKVLV</sequence>
<proteinExistence type="predicted"/>
<dbReference type="EMBL" id="MT143376">
    <property type="protein sequence ID" value="QJA96171.1"/>
    <property type="molecule type" value="Genomic_DNA"/>
</dbReference>
<evidence type="ECO:0000313" key="1">
    <source>
        <dbReference type="EMBL" id="QJA96171.1"/>
    </source>
</evidence>
<reference evidence="1" key="1">
    <citation type="submission" date="2020-03" db="EMBL/GenBank/DDBJ databases">
        <title>The deep terrestrial virosphere.</title>
        <authorList>
            <person name="Holmfeldt K."/>
            <person name="Nilsson E."/>
            <person name="Simone D."/>
            <person name="Lopez-Fernandez M."/>
            <person name="Wu X."/>
            <person name="de Brujin I."/>
            <person name="Lundin D."/>
            <person name="Andersson A."/>
            <person name="Bertilsson S."/>
            <person name="Dopson M."/>
        </authorList>
    </citation>
    <scope>NUCLEOTIDE SEQUENCE</scope>
    <source>
        <strain evidence="1">MM415B04908</strain>
    </source>
</reference>
<keyword evidence="1" id="KW-0540">Nuclease</keyword>
<dbReference type="AlphaFoldDB" id="A0A6M3LT50"/>
<gene>
    <name evidence="1" type="ORF">MM415B04908_0009</name>
</gene>
<dbReference type="SUPFAM" id="SSF56300">
    <property type="entry name" value="Metallo-dependent phosphatases"/>
    <property type="match status" value="1"/>
</dbReference>
<accession>A0A6M3LT50</accession>
<dbReference type="GO" id="GO:0004527">
    <property type="term" value="F:exonuclease activity"/>
    <property type="evidence" value="ECO:0007669"/>
    <property type="project" value="UniProtKB-KW"/>
</dbReference>
<protein>
    <submittedName>
        <fullName evidence="1">Putative DNA repair exonuclease</fullName>
    </submittedName>
</protein>
<name>A0A6M3LT50_9ZZZZ</name>
<dbReference type="InterPro" id="IPR029052">
    <property type="entry name" value="Metallo-depent_PP-like"/>
</dbReference>
<keyword evidence="1" id="KW-0269">Exonuclease</keyword>